<evidence type="ECO:0000259" key="1">
    <source>
        <dbReference type="PROSITE" id="PS50937"/>
    </source>
</evidence>
<dbReference type="InterPro" id="IPR000551">
    <property type="entry name" value="MerR-type_HTH_dom"/>
</dbReference>
<dbReference type="SMART" id="SM00422">
    <property type="entry name" value="HTH_MERR"/>
    <property type="match status" value="1"/>
</dbReference>
<protein>
    <submittedName>
        <fullName evidence="2">MerR family DNA-binding transcriptional regulator</fullName>
    </submittedName>
</protein>
<dbReference type="InterPro" id="IPR047057">
    <property type="entry name" value="MerR_fam"/>
</dbReference>
<dbReference type="PROSITE" id="PS50937">
    <property type="entry name" value="HTH_MERR_2"/>
    <property type="match status" value="1"/>
</dbReference>
<accession>A0ABS6SEJ3</accession>
<reference evidence="2 3" key="1">
    <citation type="submission" date="2021-04" db="EMBL/GenBank/DDBJ databases">
        <authorList>
            <person name="Pira H."/>
            <person name="Risdian C."/>
            <person name="Wink J."/>
        </authorList>
    </citation>
    <scope>NUCLEOTIDE SEQUENCE [LARGE SCALE GENOMIC DNA]</scope>
    <source>
        <strain evidence="2 3">WHA3</strain>
    </source>
</reference>
<name>A0ABS6SEJ3_9SPHN</name>
<dbReference type="RefSeq" id="WP_218445576.1">
    <property type="nucleotide sequence ID" value="NZ_JAGSPA010000002.1"/>
</dbReference>
<dbReference type="PANTHER" id="PTHR30204">
    <property type="entry name" value="REDOX-CYCLING DRUG-SENSING TRANSCRIPTIONAL ACTIVATOR SOXR"/>
    <property type="match status" value="1"/>
</dbReference>
<comment type="caution">
    <text evidence="2">The sequence shown here is derived from an EMBL/GenBank/DDBJ whole genome shotgun (WGS) entry which is preliminary data.</text>
</comment>
<proteinExistence type="predicted"/>
<evidence type="ECO:0000313" key="2">
    <source>
        <dbReference type="EMBL" id="MBV7256822.1"/>
    </source>
</evidence>
<keyword evidence="2" id="KW-0238">DNA-binding</keyword>
<organism evidence="2 3">
    <name type="scientific">Pacificimonas pallii</name>
    <dbReference type="NCBI Taxonomy" id="2827236"/>
    <lineage>
        <taxon>Bacteria</taxon>
        <taxon>Pseudomonadati</taxon>
        <taxon>Pseudomonadota</taxon>
        <taxon>Alphaproteobacteria</taxon>
        <taxon>Sphingomonadales</taxon>
        <taxon>Sphingosinicellaceae</taxon>
        <taxon>Pacificimonas</taxon>
    </lineage>
</organism>
<dbReference type="GO" id="GO:0003677">
    <property type="term" value="F:DNA binding"/>
    <property type="evidence" value="ECO:0007669"/>
    <property type="project" value="UniProtKB-KW"/>
</dbReference>
<gene>
    <name evidence="2" type="ORF">KCG44_08480</name>
</gene>
<dbReference type="CDD" id="cd04776">
    <property type="entry name" value="HTH_GnyR"/>
    <property type="match status" value="1"/>
</dbReference>
<dbReference type="EMBL" id="JAGSPA010000002">
    <property type="protein sequence ID" value="MBV7256822.1"/>
    <property type="molecule type" value="Genomic_DNA"/>
</dbReference>
<sequence length="144" mass="16125">MPRTALTADLEPAGQESFTIAELSREYDVTARTIRYYEAEGLLAPKRAGQNRIYSKRDRARLGWILRGKRVGFSLAEIRDLLDIYKSGGPAKQRSALVEKCRERVAALESQRTDIDETITDLQSFIGAVQDMPDAPRQGTHSNA</sequence>
<feature type="domain" description="HTH merR-type" evidence="1">
    <location>
        <begin position="17"/>
        <end position="84"/>
    </location>
</feature>
<evidence type="ECO:0000313" key="3">
    <source>
        <dbReference type="Proteomes" id="UP000722336"/>
    </source>
</evidence>
<dbReference type="Proteomes" id="UP000722336">
    <property type="component" value="Unassembled WGS sequence"/>
</dbReference>
<keyword evidence="3" id="KW-1185">Reference proteome</keyword>
<dbReference type="Pfam" id="PF13411">
    <property type="entry name" value="MerR_1"/>
    <property type="match status" value="1"/>
</dbReference>
<dbReference type="PANTHER" id="PTHR30204:SF58">
    <property type="entry name" value="HTH-TYPE TRANSCRIPTIONAL REGULATOR YFMP"/>
    <property type="match status" value="1"/>
</dbReference>